<dbReference type="CDD" id="cd03784">
    <property type="entry name" value="GT1_Gtf-like"/>
    <property type="match status" value="1"/>
</dbReference>
<evidence type="ECO:0000313" key="5">
    <source>
        <dbReference type="EMBL" id="CAH1801958.1"/>
    </source>
</evidence>
<evidence type="ECO:0000256" key="3">
    <source>
        <dbReference type="ARBA" id="ARBA00022679"/>
    </source>
</evidence>
<dbReference type="Gene3D" id="3.40.50.2000">
    <property type="entry name" value="Glycogen Phosphorylase B"/>
    <property type="match status" value="2"/>
</dbReference>
<evidence type="ECO:0000313" key="6">
    <source>
        <dbReference type="Proteomes" id="UP000749559"/>
    </source>
</evidence>
<dbReference type="FunFam" id="3.40.50.2000:FF:000021">
    <property type="entry name" value="UDP-glucuronosyltransferase"/>
    <property type="match status" value="1"/>
</dbReference>
<comment type="similarity">
    <text evidence="1 4">Belongs to the UDP-glycosyltransferase family.</text>
</comment>
<dbReference type="PROSITE" id="PS00375">
    <property type="entry name" value="UDPGT"/>
    <property type="match status" value="1"/>
</dbReference>
<dbReference type="InterPro" id="IPR050271">
    <property type="entry name" value="UDP-glycosyltransferase"/>
</dbReference>
<dbReference type="GO" id="GO:0008194">
    <property type="term" value="F:UDP-glycosyltransferase activity"/>
    <property type="evidence" value="ECO:0007669"/>
    <property type="project" value="InterPro"/>
</dbReference>
<dbReference type="EMBL" id="CAIIXF020000012">
    <property type="protein sequence ID" value="CAH1801958.1"/>
    <property type="molecule type" value="Genomic_DNA"/>
</dbReference>
<dbReference type="InterPro" id="IPR035595">
    <property type="entry name" value="UDP_glycos_trans_CS"/>
</dbReference>
<dbReference type="Pfam" id="PF00201">
    <property type="entry name" value="UDPGT"/>
    <property type="match status" value="1"/>
</dbReference>
<gene>
    <name evidence="5" type="ORF">OFUS_LOCUS25687</name>
</gene>
<comment type="caution">
    <text evidence="5">The sequence shown here is derived from an EMBL/GenBank/DDBJ whole genome shotgun (WGS) entry which is preliminary data.</text>
</comment>
<dbReference type="InterPro" id="IPR002213">
    <property type="entry name" value="UDP_glucos_trans"/>
</dbReference>
<dbReference type="AlphaFoldDB" id="A0A8J1XNS2"/>
<keyword evidence="2 4" id="KW-0328">Glycosyltransferase</keyword>
<keyword evidence="3 4" id="KW-0808">Transferase</keyword>
<reference evidence="5" key="1">
    <citation type="submission" date="2022-03" db="EMBL/GenBank/DDBJ databases">
        <authorList>
            <person name="Martin C."/>
        </authorList>
    </citation>
    <scope>NUCLEOTIDE SEQUENCE</scope>
</reference>
<dbReference type="SUPFAM" id="SSF53756">
    <property type="entry name" value="UDP-Glycosyltransferase/glycogen phosphorylase"/>
    <property type="match status" value="1"/>
</dbReference>
<sequence length="536" mass="62174">MDLIKAVLVMIFWLAFSDSSRILLAPLNSIGYNSRMRNVLRIGRILLQAGHDVTVIVSDRTEKESLFQHAEGATFESEFSVLNYKTPEFNPDTVDSTANQEWLDKWVNRPYTTLLQIVGQVYEDNLEFALRDKEMWNKIASSKFDLIFADDAVFFPRLVSAYFNIPMIVYSNWGPMSIDPNFIPRYNLAYVHAFFPATFTDEMTFTERFMNVVEFWRIKWTWYDMYNRFISICREHSYGDACDNIRDAYKTISLIMMNRNDAVHYPAPYMPHIISVEGFFLKSETEPLETEYRNIIKEAGEQGIIVASFGSTLRRLSPKMREKFATAFAAMPQTVIWSYEGPPPKGLGNNTIVNKWIPQESLLAHPSTKLFVTHCGASALFQALHYGIPTVGLPFFWDQPFNCHKLTHKIMSGKTVMPIETTSEELKNAMQEVINDERYKHNANKTADIYHSQPIDPKKKLVYWIEYVIKHKGAHHLRSNAENELNVFQYYLLDIIALVVCSFVVFGGIIAIVITHLIKYVIYTYYKLYNHKMKKD</sequence>
<keyword evidence="6" id="KW-1185">Reference proteome</keyword>
<evidence type="ECO:0000256" key="1">
    <source>
        <dbReference type="ARBA" id="ARBA00009995"/>
    </source>
</evidence>
<organism evidence="5 6">
    <name type="scientific">Owenia fusiformis</name>
    <name type="common">Polychaete worm</name>
    <dbReference type="NCBI Taxonomy" id="6347"/>
    <lineage>
        <taxon>Eukaryota</taxon>
        <taxon>Metazoa</taxon>
        <taxon>Spiralia</taxon>
        <taxon>Lophotrochozoa</taxon>
        <taxon>Annelida</taxon>
        <taxon>Polychaeta</taxon>
        <taxon>Sedentaria</taxon>
        <taxon>Canalipalpata</taxon>
        <taxon>Sabellida</taxon>
        <taxon>Oweniida</taxon>
        <taxon>Oweniidae</taxon>
        <taxon>Owenia</taxon>
    </lineage>
</organism>
<dbReference type="Proteomes" id="UP000749559">
    <property type="component" value="Unassembled WGS sequence"/>
</dbReference>
<accession>A0A8J1XNS2</accession>
<evidence type="ECO:0000256" key="2">
    <source>
        <dbReference type="ARBA" id="ARBA00022676"/>
    </source>
</evidence>
<dbReference type="PANTHER" id="PTHR48043">
    <property type="entry name" value="EG:EG0003.4 PROTEIN-RELATED"/>
    <property type="match status" value="1"/>
</dbReference>
<proteinExistence type="inferred from homology"/>
<name>A0A8J1XNS2_OWEFU</name>
<dbReference type="PANTHER" id="PTHR48043:SF145">
    <property type="entry name" value="FI06409P-RELATED"/>
    <property type="match status" value="1"/>
</dbReference>
<dbReference type="OrthoDB" id="6106008at2759"/>
<evidence type="ECO:0000256" key="4">
    <source>
        <dbReference type="RuleBase" id="RU003718"/>
    </source>
</evidence>
<protein>
    <submittedName>
        <fullName evidence="5">Uncharacterized protein</fullName>
    </submittedName>
</protein>